<proteinExistence type="predicted"/>
<name>A0A2A2ZPD2_MYCAV</name>
<evidence type="ECO:0000313" key="1">
    <source>
        <dbReference type="EMBL" id="PBA28354.1"/>
    </source>
</evidence>
<reference evidence="1 2" key="1">
    <citation type="submission" date="2017-08" db="EMBL/GenBank/DDBJ databases">
        <title>Phylogenetic analysis of Mycobacterium avium complex whole genomes.</title>
        <authorList>
            <person name="Caverly L.J."/>
            <person name="Spilker T."/>
            <person name="Lipuma J."/>
        </authorList>
    </citation>
    <scope>NUCLEOTIDE SEQUENCE [LARGE SCALE GENOMIC DNA]</scope>
    <source>
        <strain evidence="1 2">FLAC0165</strain>
    </source>
</reference>
<dbReference type="RefSeq" id="WP_023861958.1">
    <property type="nucleotide sequence ID" value="NZ_JAIZBP010000001.1"/>
</dbReference>
<dbReference type="EMBL" id="NSFD01000002">
    <property type="protein sequence ID" value="PBA28354.1"/>
    <property type="molecule type" value="Genomic_DNA"/>
</dbReference>
<dbReference type="Proteomes" id="UP000217768">
    <property type="component" value="Unassembled WGS sequence"/>
</dbReference>
<dbReference type="AlphaFoldDB" id="A0A2A2ZPD2"/>
<gene>
    <name evidence="1" type="ORF">CKJ66_01540</name>
</gene>
<organism evidence="1 2">
    <name type="scientific">Mycobacterium avium</name>
    <dbReference type="NCBI Taxonomy" id="1764"/>
    <lineage>
        <taxon>Bacteria</taxon>
        <taxon>Bacillati</taxon>
        <taxon>Actinomycetota</taxon>
        <taxon>Actinomycetes</taxon>
        <taxon>Mycobacteriales</taxon>
        <taxon>Mycobacteriaceae</taxon>
        <taxon>Mycobacterium</taxon>
        <taxon>Mycobacterium avium complex (MAC)</taxon>
    </lineage>
</organism>
<accession>A0A2A2ZPD2</accession>
<protein>
    <submittedName>
        <fullName evidence="1">Uncharacterized protein</fullName>
    </submittedName>
</protein>
<comment type="caution">
    <text evidence="1">The sequence shown here is derived from an EMBL/GenBank/DDBJ whole genome shotgun (WGS) entry which is preliminary data.</text>
</comment>
<evidence type="ECO:0000313" key="2">
    <source>
        <dbReference type="Proteomes" id="UP000217768"/>
    </source>
</evidence>
<sequence length="146" mass="15922">MPYRMKPHVELLIVKDQNGVLWHHYQNPSAATGARNLGPIIAWIGPEYLDRWLRLGLVEEISDESAAAQNRSTSAQFGGAPEPNSEFVGECIAALDRFDVPSDAGAPTCRKALRDRGLSFGNDCIAVAVRHRKTRAASLAETRAAP</sequence>